<reference evidence="2" key="1">
    <citation type="journal article" date="2020" name="Nature">
        <title>Giant virus diversity and host interactions through global metagenomics.</title>
        <authorList>
            <person name="Schulz F."/>
            <person name="Roux S."/>
            <person name="Paez-Espino D."/>
            <person name="Jungbluth S."/>
            <person name="Walsh D.A."/>
            <person name="Denef V.J."/>
            <person name="McMahon K.D."/>
            <person name="Konstantinidis K.T."/>
            <person name="Eloe-Fadrosh E.A."/>
            <person name="Kyrpides N.C."/>
            <person name="Woyke T."/>
        </authorList>
    </citation>
    <scope>NUCLEOTIDE SEQUENCE</scope>
    <source>
        <strain evidence="2">GVMAG-M-3300027763-16</strain>
    </source>
</reference>
<organism evidence="2">
    <name type="scientific">viral metagenome</name>
    <dbReference type="NCBI Taxonomy" id="1070528"/>
    <lineage>
        <taxon>unclassified sequences</taxon>
        <taxon>metagenomes</taxon>
        <taxon>organismal metagenomes</taxon>
    </lineage>
</organism>
<evidence type="ECO:0000313" key="2">
    <source>
        <dbReference type="EMBL" id="QHU27153.1"/>
    </source>
</evidence>
<name>A0A6C0L987_9ZZZZ</name>
<feature type="transmembrane region" description="Helical" evidence="1">
    <location>
        <begin position="117"/>
        <end position="140"/>
    </location>
</feature>
<sequence>MLILPLFATYLEIINGTKELTYPSDLTDPNKLTEQFNNGYNNVYEKDGEIIETDGLRYDIISALYLIMRGYNANYYYSWGIMDKICIVLLYILTLLISVFAAYLSFSCTWKGLVDNILIRILFAFCAFMLGPFYLLWYVLVNYLGNMC</sequence>
<keyword evidence="1" id="KW-1133">Transmembrane helix</keyword>
<dbReference type="EMBL" id="MN740451">
    <property type="protein sequence ID" value="QHU27153.1"/>
    <property type="molecule type" value="Genomic_DNA"/>
</dbReference>
<keyword evidence="1" id="KW-0472">Membrane</keyword>
<evidence type="ECO:0000256" key="1">
    <source>
        <dbReference type="SAM" id="Phobius"/>
    </source>
</evidence>
<proteinExistence type="predicted"/>
<keyword evidence="1" id="KW-0812">Transmembrane</keyword>
<feature type="transmembrane region" description="Helical" evidence="1">
    <location>
        <begin position="85"/>
        <end position="105"/>
    </location>
</feature>
<protein>
    <submittedName>
        <fullName evidence="2">Uncharacterized protein</fullName>
    </submittedName>
</protein>
<dbReference type="AlphaFoldDB" id="A0A6C0L987"/>
<accession>A0A6C0L987</accession>